<evidence type="ECO:0000256" key="1">
    <source>
        <dbReference type="ARBA" id="ARBA00009437"/>
    </source>
</evidence>
<comment type="similarity">
    <text evidence="1">Belongs to the LysR transcriptional regulatory family.</text>
</comment>
<dbReference type="Proteomes" id="UP000032266">
    <property type="component" value="Chromosome"/>
</dbReference>
<dbReference type="GO" id="GO:0003700">
    <property type="term" value="F:DNA-binding transcription factor activity"/>
    <property type="evidence" value="ECO:0007669"/>
    <property type="project" value="InterPro"/>
</dbReference>
<protein>
    <submittedName>
        <fullName evidence="6">Transcriptional regulator</fullName>
    </submittedName>
</protein>
<dbReference type="SUPFAM" id="SSF53850">
    <property type="entry name" value="Periplasmic binding protein-like II"/>
    <property type="match status" value="1"/>
</dbReference>
<dbReference type="RefSeq" id="WP_044618222.1">
    <property type="nucleotide sequence ID" value="NZ_CP007142.1"/>
</dbReference>
<keyword evidence="4" id="KW-0804">Transcription</keyword>
<gene>
    <name evidence="6" type="ORF">YC6258_04103</name>
</gene>
<feature type="domain" description="HTH lysR-type" evidence="5">
    <location>
        <begin position="6"/>
        <end position="63"/>
    </location>
</feature>
<keyword evidence="7" id="KW-1185">Reference proteome</keyword>
<evidence type="ECO:0000256" key="3">
    <source>
        <dbReference type="ARBA" id="ARBA00023125"/>
    </source>
</evidence>
<dbReference type="PANTHER" id="PTHR30126:SF98">
    <property type="entry name" value="HTH-TYPE TRANSCRIPTIONAL ACTIVATOR BAUR"/>
    <property type="match status" value="1"/>
</dbReference>
<dbReference type="AlphaFoldDB" id="A0A0C5W0C9"/>
<dbReference type="OrthoDB" id="9814165at2"/>
<proteinExistence type="inferred from homology"/>
<accession>A0A0C5W0C9</accession>
<name>A0A0C5W0C9_9GAMM</name>
<keyword evidence="2" id="KW-0805">Transcription regulation</keyword>
<feature type="domain" description="HTH lysR-type" evidence="5">
    <location>
        <begin position="103"/>
        <end position="160"/>
    </location>
</feature>
<dbReference type="PANTHER" id="PTHR30126">
    <property type="entry name" value="HTH-TYPE TRANSCRIPTIONAL REGULATOR"/>
    <property type="match status" value="1"/>
</dbReference>
<reference evidence="6 7" key="1">
    <citation type="submission" date="2014-01" db="EMBL/GenBank/DDBJ databases">
        <title>Full genme sequencing of cellulolytic bacterium Gynuella sunshinyii YC6258T gen. nov., sp. nov.</title>
        <authorList>
            <person name="Khan H."/>
            <person name="Chung E.J."/>
            <person name="Chung Y.R."/>
        </authorList>
    </citation>
    <scope>NUCLEOTIDE SEQUENCE [LARGE SCALE GENOMIC DNA]</scope>
    <source>
        <strain evidence="6 7">YC6258</strain>
    </source>
</reference>
<dbReference type="Pfam" id="PF03466">
    <property type="entry name" value="LysR_substrate"/>
    <property type="match status" value="1"/>
</dbReference>
<dbReference type="InterPro" id="IPR036390">
    <property type="entry name" value="WH_DNA-bd_sf"/>
</dbReference>
<dbReference type="GO" id="GO:0000976">
    <property type="term" value="F:transcription cis-regulatory region binding"/>
    <property type="evidence" value="ECO:0007669"/>
    <property type="project" value="TreeGrafter"/>
</dbReference>
<dbReference type="STRING" id="1445510.YC6258_04103"/>
<keyword evidence="3" id="KW-0238">DNA-binding</keyword>
<dbReference type="Gene3D" id="3.40.190.290">
    <property type="match status" value="1"/>
</dbReference>
<sequence>MHKNVPNLRHLRAFREVAINKNISLSAEKIFISQSAITQAINKLEQHFGTSLFNRSPSGMFLTERGEILFRRVDRCLNLLQQGVKDAIRSGNGKAGTNPLNIISTSQLRALIALEGNHSFSMAARSINISQPSLHRSARELEDHLSITLFEKTNIGISLTKAALILSRSAKLAFSELRQGFEEVNESLGIESSYIAIGSMPLARTYILPMALNQLTVSRPQMSINVIDGPYEDLLQHLRQGDIDFLIGALRGNFPSKEIIEETLFETSLSIVARAGHPLAGQSELTLEQLAQYPWVVPRKGTPARSRFEAMFEQAGIHIPMGLIECSSQILIRQLLQASDRLTFLSKHQITLEEKQGILATLAYKPDHSSRPIGLTYRTDWHPTSAQKELMNYLRDLSRNIEE</sequence>
<dbReference type="InterPro" id="IPR005119">
    <property type="entry name" value="LysR_subst-bd"/>
</dbReference>
<evidence type="ECO:0000256" key="2">
    <source>
        <dbReference type="ARBA" id="ARBA00023015"/>
    </source>
</evidence>
<evidence type="ECO:0000313" key="7">
    <source>
        <dbReference type="Proteomes" id="UP000032266"/>
    </source>
</evidence>
<evidence type="ECO:0000313" key="6">
    <source>
        <dbReference type="EMBL" id="AJQ96139.1"/>
    </source>
</evidence>
<dbReference type="KEGG" id="gsn:YC6258_04103"/>
<dbReference type="PRINTS" id="PR00039">
    <property type="entry name" value="HTHLYSR"/>
</dbReference>
<evidence type="ECO:0000259" key="5">
    <source>
        <dbReference type="PROSITE" id="PS50931"/>
    </source>
</evidence>
<dbReference type="HOGENOM" id="CLU_039613_6_0_6"/>
<dbReference type="Gene3D" id="1.10.10.10">
    <property type="entry name" value="Winged helix-like DNA-binding domain superfamily/Winged helix DNA-binding domain"/>
    <property type="match status" value="2"/>
</dbReference>
<dbReference type="Pfam" id="PF00126">
    <property type="entry name" value="HTH_1"/>
    <property type="match status" value="2"/>
</dbReference>
<evidence type="ECO:0000256" key="4">
    <source>
        <dbReference type="ARBA" id="ARBA00023163"/>
    </source>
</evidence>
<dbReference type="InterPro" id="IPR000847">
    <property type="entry name" value="LysR_HTH_N"/>
</dbReference>
<dbReference type="PROSITE" id="PS50931">
    <property type="entry name" value="HTH_LYSR"/>
    <property type="match status" value="2"/>
</dbReference>
<dbReference type="EMBL" id="CP007142">
    <property type="protein sequence ID" value="AJQ96139.1"/>
    <property type="molecule type" value="Genomic_DNA"/>
</dbReference>
<organism evidence="6 7">
    <name type="scientific">Gynuella sunshinyii YC6258</name>
    <dbReference type="NCBI Taxonomy" id="1445510"/>
    <lineage>
        <taxon>Bacteria</taxon>
        <taxon>Pseudomonadati</taxon>
        <taxon>Pseudomonadota</taxon>
        <taxon>Gammaproteobacteria</taxon>
        <taxon>Oceanospirillales</taxon>
        <taxon>Saccharospirillaceae</taxon>
        <taxon>Gynuella</taxon>
    </lineage>
</organism>
<dbReference type="InterPro" id="IPR036388">
    <property type="entry name" value="WH-like_DNA-bd_sf"/>
</dbReference>
<dbReference type="SUPFAM" id="SSF46785">
    <property type="entry name" value="Winged helix' DNA-binding domain"/>
    <property type="match status" value="2"/>
</dbReference>